<dbReference type="GO" id="GO:0033539">
    <property type="term" value="P:fatty acid beta-oxidation using acyl-CoA dehydrogenase"/>
    <property type="evidence" value="ECO:0007669"/>
    <property type="project" value="TreeGrafter"/>
</dbReference>
<dbReference type="SUPFAM" id="SSF47203">
    <property type="entry name" value="Acyl-CoA dehydrogenase C-terminal domain-like"/>
    <property type="match status" value="1"/>
</dbReference>
<dbReference type="InterPro" id="IPR006091">
    <property type="entry name" value="Acyl-CoA_Oxase/DH_mid-dom"/>
</dbReference>
<dbReference type="PANTHER" id="PTHR48083:SF13">
    <property type="entry name" value="ACYL-COA DEHYDROGENASE FAMILY MEMBER 11"/>
    <property type="match status" value="1"/>
</dbReference>
<dbReference type="AlphaFoldDB" id="A0A382H5J5"/>
<dbReference type="EMBL" id="UINC01059248">
    <property type="protein sequence ID" value="SVB82449.1"/>
    <property type="molecule type" value="Genomic_DNA"/>
</dbReference>
<dbReference type="FunFam" id="2.40.110.10:FF:000002">
    <property type="entry name" value="Acyl-CoA dehydrogenase fadE12"/>
    <property type="match status" value="1"/>
</dbReference>
<reference evidence="10" key="1">
    <citation type="submission" date="2018-05" db="EMBL/GenBank/DDBJ databases">
        <authorList>
            <person name="Lanie J.A."/>
            <person name="Ng W.-L."/>
            <person name="Kazmierczak K.M."/>
            <person name="Andrzejewski T.M."/>
            <person name="Davidsen T.M."/>
            <person name="Wayne K.J."/>
            <person name="Tettelin H."/>
            <person name="Glass J.I."/>
            <person name="Rusch D."/>
            <person name="Podicherti R."/>
            <person name="Tsui H.-C.T."/>
            <person name="Winkler M.E."/>
        </authorList>
    </citation>
    <scope>NUCLEOTIDE SEQUENCE</scope>
</reference>
<dbReference type="InterPro" id="IPR050741">
    <property type="entry name" value="Acyl-CoA_dehydrogenase"/>
</dbReference>
<dbReference type="InterPro" id="IPR037069">
    <property type="entry name" value="AcylCoA_DH/ox_N_sf"/>
</dbReference>
<dbReference type="GO" id="GO:0003995">
    <property type="term" value="F:acyl-CoA dehydrogenase activity"/>
    <property type="evidence" value="ECO:0007669"/>
    <property type="project" value="TreeGrafter"/>
</dbReference>
<evidence type="ECO:0000256" key="6">
    <source>
        <dbReference type="ARBA" id="ARBA00023002"/>
    </source>
</evidence>
<comment type="cofactor">
    <cofactor evidence="1">
        <name>FAD</name>
        <dbReference type="ChEBI" id="CHEBI:57692"/>
    </cofactor>
</comment>
<dbReference type="Pfam" id="PF00441">
    <property type="entry name" value="Acyl-CoA_dh_1"/>
    <property type="match status" value="1"/>
</dbReference>
<evidence type="ECO:0000256" key="3">
    <source>
        <dbReference type="ARBA" id="ARBA00011738"/>
    </source>
</evidence>
<sequence>MSERITDIIERVRGFMESDVYPLEKYTNGKPFYTIFPLLEEKRARVKELGLWTPQVSEEWGGLGLTLSEFGQISEVMGRSPYGLFIFNCNAPDAGNIEVLITQGTDKQHEQFLKPLLAGDIRSCFSMTEPEHAGSNPVVMSTNAVRDGDDYVINGHKWFTTAADGAAFTIVMAVTNPDADSPYACASQIIVPTETPGFDRVRNISVMGEEGEGWMSHAEIYYRACRVPEGNLLGQEGAGFAIAQERLATGRIHHCMRWMGICERAFEMMCERVVVRQLKEGVPLASKQTIHNWIAESRAEIDAARLMIMDTAEKIDSGGPDAALIEISLIKFFAAGVLHRVLDRAVQSHGALGVTDDTLLSFWVRHERGGRIYDGPDEVHKSRVARKILRKYGLRLAT</sequence>
<evidence type="ECO:0000313" key="10">
    <source>
        <dbReference type="EMBL" id="SVB82449.1"/>
    </source>
</evidence>
<dbReference type="InterPro" id="IPR046373">
    <property type="entry name" value="Acyl-CoA_Oxase/DH_mid-dom_sf"/>
</dbReference>
<feature type="domain" description="Acyl-CoA dehydrogenase/oxidase N-terminal" evidence="9">
    <location>
        <begin position="6"/>
        <end position="120"/>
    </location>
</feature>
<dbReference type="Gene3D" id="1.20.140.10">
    <property type="entry name" value="Butyryl-CoA Dehydrogenase, subunit A, domain 3"/>
    <property type="match status" value="1"/>
</dbReference>
<dbReference type="InterPro" id="IPR009075">
    <property type="entry name" value="AcylCo_DH/oxidase_C"/>
</dbReference>
<keyword evidence="4" id="KW-0285">Flavoprotein</keyword>
<protein>
    <recommendedName>
        <fullName evidence="11">Acyl-CoA dehydrogenase</fullName>
    </recommendedName>
</protein>
<dbReference type="GO" id="GO:0050660">
    <property type="term" value="F:flavin adenine dinucleotide binding"/>
    <property type="evidence" value="ECO:0007669"/>
    <property type="project" value="InterPro"/>
</dbReference>
<accession>A0A382H5J5</accession>
<dbReference type="Gene3D" id="1.10.540.10">
    <property type="entry name" value="Acyl-CoA dehydrogenase/oxidase, N-terminal domain"/>
    <property type="match status" value="1"/>
</dbReference>
<evidence type="ECO:0000259" key="8">
    <source>
        <dbReference type="Pfam" id="PF02770"/>
    </source>
</evidence>
<evidence type="ECO:0000256" key="4">
    <source>
        <dbReference type="ARBA" id="ARBA00022630"/>
    </source>
</evidence>
<evidence type="ECO:0000259" key="9">
    <source>
        <dbReference type="Pfam" id="PF02771"/>
    </source>
</evidence>
<gene>
    <name evidence="10" type="ORF">METZ01_LOCUS235303</name>
</gene>
<dbReference type="Gene3D" id="2.40.110.10">
    <property type="entry name" value="Butyryl-CoA Dehydrogenase, subunit A, domain 2"/>
    <property type="match status" value="1"/>
</dbReference>
<feature type="domain" description="Acyl-CoA dehydrogenase/oxidase C-terminal" evidence="7">
    <location>
        <begin position="237"/>
        <end position="388"/>
    </location>
</feature>
<dbReference type="SUPFAM" id="SSF56645">
    <property type="entry name" value="Acyl-CoA dehydrogenase NM domain-like"/>
    <property type="match status" value="1"/>
</dbReference>
<feature type="domain" description="Acyl-CoA oxidase/dehydrogenase middle" evidence="8">
    <location>
        <begin position="124"/>
        <end position="213"/>
    </location>
</feature>
<proteinExistence type="inferred from homology"/>
<dbReference type="InterPro" id="IPR036250">
    <property type="entry name" value="AcylCo_DH-like_C"/>
</dbReference>
<dbReference type="Pfam" id="PF02771">
    <property type="entry name" value="Acyl-CoA_dh_N"/>
    <property type="match status" value="1"/>
</dbReference>
<keyword evidence="6" id="KW-0560">Oxidoreductase</keyword>
<evidence type="ECO:0000259" key="7">
    <source>
        <dbReference type="Pfam" id="PF00441"/>
    </source>
</evidence>
<keyword evidence="5" id="KW-0274">FAD</keyword>
<dbReference type="InterPro" id="IPR009100">
    <property type="entry name" value="AcylCoA_DH/oxidase_NM_dom_sf"/>
</dbReference>
<dbReference type="PANTHER" id="PTHR48083">
    <property type="entry name" value="MEDIUM-CHAIN SPECIFIC ACYL-COA DEHYDROGENASE, MITOCHONDRIAL-RELATED"/>
    <property type="match status" value="1"/>
</dbReference>
<dbReference type="Pfam" id="PF02770">
    <property type="entry name" value="Acyl-CoA_dh_M"/>
    <property type="match status" value="1"/>
</dbReference>
<dbReference type="InterPro" id="IPR013786">
    <property type="entry name" value="AcylCoA_DH/ox_N"/>
</dbReference>
<evidence type="ECO:0000256" key="1">
    <source>
        <dbReference type="ARBA" id="ARBA00001974"/>
    </source>
</evidence>
<name>A0A382H5J5_9ZZZZ</name>
<dbReference type="GO" id="GO:0005737">
    <property type="term" value="C:cytoplasm"/>
    <property type="evidence" value="ECO:0007669"/>
    <property type="project" value="TreeGrafter"/>
</dbReference>
<organism evidence="10">
    <name type="scientific">marine metagenome</name>
    <dbReference type="NCBI Taxonomy" id="408172"/>
    <lineage>
        <taxon>unclassified sequences</taxon>
        <taxon>metagenomes</taxon>
        <taxon>ecological metagenomes</taxon>
    </lineage>
</organism>
<evidence type="ECO:0008006" key="11">
    <source>
        <dbReference type="Google" id="ProtNLM"/>
    </source>
</evidence>
<evidence type="ECO:0000256" key="2">
    <source>
        <dbReference type="ARBA" id="ARBA00009347"/>
    </source>
</evidence>
<evidence type="ECO:0000256" key="5">
    <source>
        <dbReference type="ARBA" id="ARBA00022827"/>
    </source>
</evidence>
<comment type="subunit">
    <text evidence="3">Homodimer.</text>
</comment>
<comment type="similarity">
    <text evidence="2">Belongs to the acyl-CoA dehydrogenase family.</text>
</comment>